<dbReference type="OrthoDB" id="679392at2"/>
<evidence type="ECO:0000313" key="3">
    <source>
        <dbReference type="Proteomes" id="UP000308488"/>
    </source>
</evidence>
<evidence type="ECO:0000256" key="1">
    <source>
        <dbReference type="SAM" id="Phobius"/>
    </source>
</evidence>
<dbReference type="RefSeq" id="WP_137436912.1">
    <property type="nucleotide sequence ID" value="NZ_SZYH01000001.1"/>
</dbReference>
<name>A0A4U6R9X5_9GAMM</name>
<dbReference type="Pfam" id="PF06197">
    <property type="entry name" value="DUF998"/>
    <property type="match status" value="1"/>
</dbReference>
<accession>A0A4U6R9X5</accession>
<feature type="transmembrane region" description="Helical" evidence="1">
    <location>
        <begin position="80"/>
        <end position="99"/>
    </location>
</feature>
<reference evidence="2 3" key="1">
    <citation type="submission" date="2019-05" db="EMBL/GenBank/DDBJ databases">
        <title>Marinobacter panjinensis sp. nov., a moderately halophilic bacterium isolated from sea tidal flat environment.</title>
        <authorList>
            <person name="Yang W."/>
            <person name="An M."/>
            <person name="He W."/>
            <person name="Luo X."/>
            <person name="Zhu L."/>
            <person name="Chen G."/>
            <person name="Zhang Y."/>
            <person name="Wang Y."/>
        </authorList>
    </citation>
    <scope>NUCLEOTIDE SEQUENCE [LARGE SCALE GENOMIC DNA]</scope>
    <source>
        <strain evidence="2 3">PJ-16</strain>
    </source>
</reference>
<gene>
    <name evidence="2" type="ORF">FDP08_14905</name>
</gene>
<comment type="caution">
    <text evidence="2">The sequence shown here is derived from an EMBL/GenBank/DDBJ whole genome shotgun (WGS) entry which is preliminary data.</text>
</comment>
<dbReference type="EMBL" id="SZYH01000001">
    <property type="protein sequence ID" value="TKV69296.1"/>
    <property type="molecule type" value="Genomic_DNA"/>
</dbReference>
<protein>
    <submittedName>
        <fullName evidence="2">DUF998 domain-containing protein</fullName>
    </submittedName>
</protein>
<feature type="transmembrane region" description="Helical" evidence="1">
    <location>
        <begin position="47"/>
        <end position="68"/>
    </location>
</feature>
<proteinExistence type="predicted"/>
<dbReference type="AlphaFoldDB" id="A0A4U6R9X5"/>
<feature type="transmembrane region" description="Helical" evidence="1">
    <location>
        <begin position="119"/>
        <end position="140"/>
    </location>
</feature>
<keyword evidence="1" id="KW-0812">Transmembrane</keyword>
<dbReference type="Proteomes" id="UP000308488">
    <property type="component" value="Unassembled WGS sequence"/>
</dbReference>
<sequence length="224" mass="23555">MLKSTLGGVLGPVIFSTVMIAAASNRPGYSHIRQFISELGATGSENAALMNYAGFLLGGLLIASFGVALLKALPKKRTTLIASVFVSLFGLGVAASGLISCDIGCPQGSGTTENLLHNAIAPIAFLCLIAATLMLGIYWWQEHKGGVLASYSVGTGIASLLLLALLVSSLEARDMTGLWQRILLGLLFSWCIVVALRTASNGDRELPSNKAMERTRSAQNRTLS</sequence>
<evidence type="ECO:0000313" key="2">
    <source>
        <dbReference type="EMBL" id="TKV69296.1"/>
    </source>
</evidence>
<keyword evidence="1" id="KW-1133">Transmembrane helix</keyword>
<feature type="transmembrane region" description="Helical" evidence="1">
    <location>
        <begin position="178"/>
        <end position="196"/>
    </location>
</feature>
<organism evidence="2 3">
    <name type="scientific">Marinobacter panjinensis</name>
    <dbReference type="NCBI Taxonomy" id="2576384"/>
    <lineage>
        <taxon>Bacteria</taxon>
        <taxon>Pseudomonadati</taxon>
        <taxon>Pseudomonadota</taxon>
        <taxon>Gammaproteobacteria</taxon>
        <taxon>Pseudomonadales</taxon>
        <taxon>Marinobacteraceae</taxon>
        <taxon>Marinobacter</taxon>
    </lineage>
</organism>
<dbReference type="InterPro" id="IPR009339">
    <property type="entry name" value="DUF998"/>
</dbReference>
<feature type="transmembrane region" description="Helical" evidence="1">
    <location>
        <begin position="147"/>
        <end position="166"/>
    </location>
</feature>
<keyword evidence="1" id="KW-0472">Membrane</keyword>
<keyword evidence="3" id="KW-1185">Reference proteome</keyword>